<proteinExistence type="predicted"/>
<dbReference type="AlphaFoldDB" id="A0A6C0JCV6"/>
<organism evidence="1">
    <name type="scientific">viral metagenome</name>
    <dbReference type="NCBI Taxonomy" id="1070528"/>
    <lineage>
        <taxon>unclassified sequences</taxon>
        <taxon>metagenomes</taxon>
        <taxon>organismal metagenomes</taxon>
    </lineage>
</organism>
<dbReference type="EMBL" id="MN740373">
    <property type="protein sequence ID" value="QHU03223.1"/>
    <property type="molecule type" value="Genomic_DNA"/>
</dbReference>
<sequence length="144" mass="17320">MKLRSGKIVYYYGNEKYNRKELQLRSQLEYIVAEYGPVVHPDQWANYAMDMAWIIYNYNNVLKNSPRFTKMKDIISSKLNKVQDFLMNGNFIFSEDYSYDWNEDQISEILSGARTMLLADRPMWRFLNHSKFWLKNKSYILDIA</sequence>
<reference evidence="1" key="1">
    <citation type="journal article" date="2020" name="Nature">
        <title>Giant virus diversity and host interactions through global metagenomics.</title>
        <authorList>
            <person name="Schulz F."/>
            <person name="Roux S."/>
            <person name="Paez-Espino D."/>
            <person name="Jungbluth S."/>
            <person name="Walsh D.A."/>
            <person name="Denef V.J."/>
            <person name="McMahon K.D."/>
            <person name="Konstantinidis K.T."/>
            <person name="Eloe-Fadrosh E.A."/>
            <person name="Kyrpides N.C."/>
            <person name="Woyke T."/>
        </authorList>
    </citation>
    <scope>NUCLEOTIDE SEQUENCE</scope>
    <source>
        <strain evidence="1">GVMAG-M-3300026093-6</strain>
    </source>
</reference>
<protein>
    <submittedName>
        <fullName evidence="1">Uncharacterized protein</fullName>
    </submittedName>
</protein>
<accession>A0A6C0JCV6</accession>
<name>A0A6C0JCV6_9ZZZZ</name>
<evidence type="ECO:0000313" key="1">
    <source>
        <dbReference type="EMBL" id="QHU03223.1"/>
    </source>
</evidence>